<dbReference type="InterPro" id="IPR005184">
    <property type="entry name" value="DUF306_Meta_HslJ"/>
</dbReference>
<keyword evidence="1" id="KW-0732">Signal</keyword>
<dbReference type="PANTHER" id="PTHR35535">
    <property type="entry name" value="HEAT SHOCK PROTEIN HSLJ"/>
    <property type="match status" value="1"/>
</dbReference>
<feature type="chain" id="PRO_5045855294" evidence="1">
    <location>
        <begin position="24"/>
        <end position="162"/>
    </location>
</feature>
<dbReference type="InterPro" id="IPR038670">
    <property type="entry name" value="HslJ-like_sf"/>
</dbReference>
<evidence type="ECO:0000313" key="4">
    <source>
        <dbReference type="Proteomes" id="UP001059836"/>
    </source>
</evidence>
<accession>A0ABX6IK93</accession>
<sequence>MVHLTRSLGTLLATGFVVLGAAACGNSSTVTSSDSSTTQVVVHTATSNSLVGKRFTSTSVDGAAIPGDGPLVITFPEEGRVSLTAGCNQHIGTVTVDPTRLTFGTLASTQMACPPPRDGADAWLADFTDKPLTWSLDGPELTLKDGPRTVVLIEGTDAAGLP</sequence>
<evidence type="ECO:0000259" key="2">
    <source>
        <dbReference type="Pfam" id="PF03724"/>
    </source>
</evidence>
<dbReference type="InterPro" id="IPR053147">
    <property type="entry name" value="Hsp_HslJ-like"/>
</dbReference>
<feature type="domain" description="DUF306" evidence="2">
    <location>
        <begin position="48"/>
        <end position="148"/>
    </location>
</feature>
<name>A0ABX6IK93_9ACTN</name>
<keyword evidence="4" id="KW-1185">Reference proteome</keyword>
<proteinExistence type="predicted"/>
<evidence type="ECO:0000256" key="1">
    <source>
        <dbReference type="SAM" id="SignalP"/>
    </source>
</evidence>
<dbReference type="Proteomes" id="UP001059836">
    <property type="component" value="Chromosome"/>
</dbReference>
<gene>
    <name evidence="3" type="ORF">GII31_12225</name>
</gene>
<dbReference type="Pfam" id="PF03724">
    <property type="entry name" value="META"/>
    <property type="match status" value="1"/>
</dbReference>
<dbReference type="Gene3D" id="2.40.128.270">
    <property type="match status" value="1"/>
</dbReference>
<dbReference type="PANTHER" id="PTHR35535:SF2">
    <property type="entry name" value="DUF306 DOMAIN-CONTAINING PROTEIN"/>
    <property type="match status" value="1"/>
</dbReference>
<reference evidence="3" key="1">
    <citation type="journal article" date="2021" name="Nat. Microbiol.">
        <title>Cocultivation of an ultrasmall environmental parasitic bacterium with lytic ability against bacteria associated with wastewater foams.</title>
        <authorList>
            <person name="Batinovic S."/>
            <person name="Rose J.J.A."/>
            <person name="Ratcliffe J."/>
            <person name="Seviour R.J."/>
            <person name="Petrovski S."/>
        </authorList>
    </citation>
    <scope>NUCLEOTIDE SEQUENCE</scope>
    <source>
        <strain evidence="3">CON9</strain>
    </source>
</reference>
<protein>
    <submittedName>
        <fullName evidence="3">META domain-containing protein</fullName>
    </submittedName>
</protein>
<dbReference type="PROSITE" id="PS51257">
    <property type="entry name" value="PROKAR_LIPOPROTEIN"/>
    <property type="match status" value="1"/>
</dbReference>
<feature type="signal peptide" evidence="1">
    <location>
        <begin position="1"/>
        <end position="23"/>
    </location>
</feature>
<organism evidence="3 4">
    <name type="scientific">Gordonia pseudamarae</name>
    <dbReference type="NCBI Taxonomy" id="2831662"/>
    <lineage>
        <taxon>Bacteria</taxon>
        <taxon>Bacillati</taxon>
        <taxon>Actinomycetota</taxon>
        <taxon>Actinomycetes</taxon>
        <taxon>Mycobacteriales</taxon>
        <taxon>Gordoniaceae</taxon>
        <taxon>Gordonia</taxon>
    </lineage>
</organism>
<evidence type="ECO:0000313" key="3">
    <source>
        <dbReference type="EMBL" id="QHN35531.1"/>
    </source>
</evidence>
<dbReference type="RefSeq" id="WP_213243423.1">
    <property type="nucleotide sequence ID" value="NZ_CP045806.1"/>
</dbReference>
<dbReference type="EMBL" id="CP045809">
    <property type="protein sequence ID" value="QHN35531.1"/>
    <property type="molecule type" value="Genomic_DNA"/>
</dbReference>